<proteinExistence type="inferred from homology"/>
<evidence type="ECO:0000256" key="12">
    <source>
        <dbReference type="ARBA" id="ARBA00023008"/>
    </source>
</evidence>
<keyword evidence="5" id="KW-0813">Transport</keyword>
<dbReference type="Pfam" id="PF00116">
    <property type="entry name" value="COX2"/>
    <property type="match status" value="1"/>
</dbReference>
<evidence type="ECO:0000256" key="2">
    <source>
        <dbReference type="ARBA" id="ARBA00004141"/>
    </source>
</evidence>
<gene>
    <name evidence="17" type="ORF">MNBD_ALPHA06-1627</name>
</gene>
<dbReference type="PROSITE" id="PS00078">
    <property type="entry name" value="COX2"/>
    <property type="match status" value="1"/>
</dbReference>
<evidence type="ECO:0000259" key="16">
    <source>
        <dbReference type="PROSITE" id="PS50999"/>
    </source>
</evidence>
<keyword evidence="7" id="KW-0812">Transmembrane</keyword>
<keyword evidence="13" id="KW-0472">Membrane</keyword>
<keyword evidence="6" id="KW-0679">Respiratory chain</keyword>
<dbReference type="Gene3D" id="2.60.40.420">
    <property type="entry name" value="Cupredoxins - blue copper proteins"/>
    <property type="match status" value="1"/>
</dbReference>
<dbReference type="PROSITE" id="PS50999">
    <property type="entry name" value="COX2_TM"/>
    <property type="match status" value="1"/>
</dbReference>
<evidence type="ECO:0000256" key="5">
    <source>
        <dbReference type="ARBA" id="ARBA00022448"/>
    </source>
</evidence>
<keyword evidence="8" id="KW-0479">Metal-binding</keyword>
<dbReference type="AlphaFoldDB" id="A0A3B0SM96"/>
<evidence type="ECO:0000256" key="7">
    <source>
        <dbReference type="ARBA" id="ARBA00022692"/>
    </source>
</evidence>
<evidence type="ECO:0000256" key="9">
    <source>
        <dbReference type="ARBA" id="ARBA00022967"/>
    </source>
</evidence>
<dbReference type="EMBL" id="UOEE01000333">
    <property type="protein sequence ID" value="VAW02117.1"/>
    <property type="molecule type" value="Genomic_DNA"/>
</dbReference>
<name>A0A3B0SM96_9ZZZZ</name>
<evidence type="ECO:0000256" key="10">
    <source>
        <dbReference type="ARBA" id="ARBA00022982"/>
    </source>
</evidence>
<keyword evidence="9" id="KW-1278">Translocase</keyword>
<feature type="domain" description="Cytochrome oxidase subunit II copper A binding" evidence="15">
    <location>
        <begin position="59"/>
        <end position="198"/>
    </location>
</feature>
<evidence type="ECO:0000256" key="8">
    <source>
        <dbReference type="ARBA" id="ARBA00022723"/>
    </source>
</evidence>
<dbReference type="Pfam" id="PF02790">
    <property type="entry name" value="COX2_TM"/>
    <property type="match status" value="1"/>
</dbReference>
<organism evidence="17">
    <name type="scientific">hydrothermal vent metagenome</name>
    <dbReference type="NCBI Taxonomy" id="652676"/>
    <lineage>
        <taxon>unclassified sequences</taxon>
        <taxon>metagenomes</taxon>
        <taxon>ecological metagenomes</taxon>
    </lineage>
</organism>
<comment type="similarity">
    <text evidence="3">Belongs to the cytochrome c oxidase subunit 2 family.</text>
</comment>
<dbReference type="NCBIfam" id="TIGR02866">
    <property type="entry name" value="CoxB"/>
    <property type="match status" value="1"/>
</dbReference>
<keyword evidence="12" id="KW-0186">Copper</keyword>
<evidence type="ECO:0000256" key="4">
    <source>
        <dbReference type="ARBA" id="ARBA00012949"/>
    </source>
</evidence>
<dbReference type="SUPFAM" id="SSF81464">
    <property type="entry name" value="Cytochrome c oxidase subunit II-like, transmembrane region"/>
    <property type="match status" value="1"/>
</dbReference>
<protein>
    <recommendedName>
        <fullName evidence="4">cytochrome-c oxidase</fullName>
        <ecNumber evidence="4">7.1.1.9</ecNumber>
    </recommendedName>
    <alternativeName>
        <fullName evidence="14">Cytochrome c oxidase polypeptide II</fullName>
    </alternativeName>
</protein>
<evidence type="ECO:0000259" key="15">
    <source>
        <dbReference type="PROSITE" id="PS50857"/>
    </source>
</evidence>
<dbReference type="GO" id="GO:0016020">
    <property type="term" value="C:membrane"/>
    <property type="evidence" value="ECO:0007669"/>
    <property type="project" value="UniProtKB-SubCell"/>
</dbReference>
<evidence type="ECO:0000256" key="3">
    <source>
        <dbReference type="ARBA" id="ARBA00007866"/>
    </source>
</evidence>
<keyword evidence="11" id="KW-1133">Transmembrane helix</keyword>
<keyword evidence="17" id="KW-0560">Oxidoreductase</keyword>
<evidence type="ECO:0000256" key="14">
    <source>
        <dbReference type="ARBA" id="ARBA00031389"/>
    </source>
</evidence>
<dbReference type="Gene3D" id="1.10.287.90">
    <property type="match status" value="1"/>
</dbReference>
<dbReference type="GO" id="GO:0016491">
    <property type="term" value="F:oxidoreductase activity"/>
    <property type="evidence" value="ECO:0007669"/>
    <property type="project" value="UniProtKB-KW"/>
</dbReference>
<dbReference type="InterPro" id="IPR011759">
    <property type="entry name" value="Cyt_c_oxidase_su2_TM_dom"/>
</dbReference>
<sequence length="220" mass="24325">TILLGIIVFKFNAKANPVPQTFTHNTKLEIAWTLIPVLILVGIGFKSFPLLYQEDVIPEADITVRATGLQWYWDYEYSDPSGDPEKSFTYSSVMLTDEEAKAAGKPRLLGVDNPLVVPVGKVVQMDIFAADVLHAFAVPAFGVKIDAVPGKLNQTWFKVNKPGIYFGQCSELCGALHAFMPIEVHVLPEDEFNAWLKRTQAEYASMQRSGNTQLAAATSF</sequence>
<dbReference type="SUPFAM" id="SSF49503">
    <property type="entry name" value="Cupredoxins"/>
    <property type="match status" value="1"/>
</dbReference>
<dbReference type="InterPro" id="IPR001505">
    <property type="entry name" value="Copper_CuA"/>
</dbReference>
<dbReference type="InterPro" id="IPR045187">
    <property type="entry name" value="CcO_II"/>
</dbReference>
<evidence type="ECO:0000256" key="1">
    <source>
        <dbReference type="ARBA" id="ARBA00001935"/>
    </source>
</evidence>
<feature type="domain" description="Cytochrome oxidase subunit II transmembrane region profile" evidence="16">
    <location>
        <begin position="1"/>
        <end position="58"/>
    </location>
</feature>
<dbReference type="PANTHER" id="PTHR22888:SF9">
    <property type="entry name" value="CYTOCHROME C OXIDASE SUBUNIT 2"/>
    <property type="match status" value="1"/>
</dbReference>
<dbReference type="PROSITE" id="PS50857">
    <property type="entry name" value="COX2_CUA"/>
    <property type="match status" value="1"/>
</dbReference>
<evidence type="ECO:0000313" key="17">
    <source>
        <dbReference type="EMBL" id="VAW02117.1"/>
    </source>
</evidence>
<dbReference type="PRINTS" id="PR01166">
    <property type="entry name" value="CYCOXIDASEII"/>
</dbReference>
<dbReference type="InterPro" id="IPR002429">
    <property type="entry name" value="CcO_II-like_C"/>
</dbReference>
<dbReference type="InterPro" id="IPR008972">
    <property type="entry name" value="Cupredoxin"/>
</dbReference>
<dbReference type="GO" id="GO:0042773">
    <property type="term" value="P:ATP synthesis coupled electron transport"/>
    <property type="evidence" value="ECO:0007669"/>
    <property type="project" value="TreeGrafter"/>
</dbReference>
<evidence type="ECO:0000256" key="11">
    <source>
        <dbReference type="ARBA" id="ARBA00022989"/>
    </source>
</evidence>
<dbReference type="PANTHER" id="PTHR22888">
    <property type="entry name" value="CYTOCHROME C OXIDASE, SUBUNIT II"/>
    <property type="match status" value="1"/>
</dbReference>
<dbReference type="CDD" id="cd13912">
    <property type="entry name" value="CcO_II_C"/>
    <property type="match status" value="1"/>
</dbReference>
<evidence type="ECO:0000256" key="6">
    <source>
        <dbReference type="ARBA" id="ARBA00022660"/>
    </source>
</evidence>
<dbReference type="EC" id="7.1.1.9" evidence="4"/>
<feature type="non-terminal residue" evidence="17">
    <location>
        <position position="1"/>
    </location>
</feature>
<comment type="cofactor">
    <cofactor evidence="1">
        <name>Cu cation</name>
        <dbReference type="ChEBI" id="CHEBI:23378"/>
    </cofactor>
</comment>
<dbReference type="InterPro" id="IPR036257">
    <property type="entry name" value="Cyt_c_oxidase_su2_TM_sf"/>
</dbReference>
<evidence type="ECO:0000256" key="13">
    <source>
        <dbReference type="ARBA" id="ARBA00023136"/>
    </source>
</evidence>
<reference evidence="17" key="1">
    <citation type="submission" date="2018-06" db="EMBL/GenBank/DDBJ databases">
        <authorList>
            <person name="Zhirakovskaya E."/>
        </authorList>
    </citation>
    <scope>NUCLEOTIDE SEQUENCE</scope>
</reference>
<accession>A0A3B0SM96</accession>
<dbReference type="InterPro" id="IPR014222">
    <property type="entry name" value="Cyt_c_oxidase_su2"/>
</dbReference>
<dbReference type="GO" id="GO:0005507">
    <property type="term" value="F:copper ion binding"/>
    <property type="evidence" value="ECO:0007669"/>
    <property type="project" value="InterPro"/>
</dbReference>
<dbReference type="InterPro" id="IPR034210">
    <property type="entry name" value="CcO_II_C"/>
</dbReference>
<comment type="subcellular location">
    <subcellularLocation>
        <location evidence="2">Membrane</location>
        <topology evidence="2">Multi-pass membrane protein</topology>
    </subcellularLocation>
</comment>
<keyword evidence="10" id="KW-0249">Electron transport</keyword>
<dbReference type="GO" id="GO:0004129">
    <property type="term" value="F:cytochrome-c oxidase activity"/>
    <property type="evidence" value="ECO:0007669"/>
    <property type="project" value="UniProtKB-EC"/>
</dbReference>